<name>A0A3Q8XQH0_9HYPH</name>
<protein>
    <submittedName>
        <fullName evidence="1">Uncharacterized protein</fullName>
    </submittedName>
</protein>
<sequence length="94" mass="10315">MVGHFRSAMSIALLPARFGIAAMCRAVESAGRLRLPGMTLAGDKSRRKGPMISSNAIFQSMVEPSVFLYFDDMTPIAGEMFDRQLGWFNALEGL</sequence>
<proteinExistence type="predicted"/>
<accession>A0A3Q8XQH0</accession>
<reference evidence="1 2" key="1">
    <citation type="submission" date="2018-09" db="EMBL/GenBank/DDBJ databases">
        <title>Marinorhizobium profundi gen. nov., sp. nov., isolated from a deep-sea sediment sample from the New Britain Trench and proposal of Marinorhizobiaceae fam. nov. in the order Rhizobiales of the class Alphaproteobacteria.</title>
        <authorList>
            <person name="Cao J."/>
        </authorList>
    </citation>
    <scope>NUCLEOTIDE SEQUENCE [LARGE SCALE GENOMIC DNA]</scope>
    <source>
        <strain evidence="1 2">WS11</strain>
    </source>
</reference>
<dbReference type="Proteomes" id="UP000268192">
    <property type="component" value="Chromosome"/>
</dbReference>
<organism evidence="1 2">
    <name type="scientific">Georhizobium profundi</name>
    <dbReference type="NCBI Taxonomy" id="2341112"/>
    <lineage>
        <taxon>Bacteria</taxon>
        <taxon>Pseudomonadati</taxon>
        <taxon>Pseudomonadota</taxon>
        <taxon>Alphaproteobacteria</taxon>
        <taxon>Hyphomicrobiales</taxon>
        <taxon>Rhizobiaceae</taxon>
        <taxon>Georhizobium</taxon>
    </lineage>
</organism>
<keyword evidence="2" id="KW-1185">Reference proteome</keyword>
<evidence type="ECO:0000313" key="1">
    <source>
        <dbReference type="EMBL" id="AZN71509.1"/>
    </source>
</evidence>
<evidence type="ECO:0000313" key="2">
    <source>
        <dbReference type="Proteomes" id="UP000268192"/>
    </source>
</evidence>
<dbReference type="KEGG" id="abaw:D5400_09730"/>
<dbReference type="AlphaFoldDB" id="A0A3Q8XQH0"/>
<dbReference type="EMBL" id="CP032509">
    <property type="protein sequence ID" value="AZN71509.1"/>
    <property type="molecule type" value="Genomic_DNA"/>
</dbReference>
<gene>
    <name evidence="1" type="ORF">D5400_09730</name>
</gene>